<name>A0A8H5JYD5_9HYPO</name>
<feature type="transmembrane region" description="Helical" evidence="1">
    <location>
        <begin position="402"/>
        <end position="423"/>
    </location>
</feature>
<dbReference type="OrthoDB" id="3561681at2759"/>
<evidence type="ECO:0000313" key="3">
    <source>
        <dbReference type="Proteomes" id="UP000582016"/>
    </source>
</evidence>
<sequence>MYDYSATLSATLQKRDQTANSCFSEMIAKSRYNGLHQHPKLDGLDAGLVLILAKKIGEPEIDAVEGIQAHDWIKAIEQAITHNSHASKTPHDKTSGLLDVRELPFSEQSFKDIAKNFYIHDSVEQVVSRADVSHFSAVKLDMGRQNCHRLPAQVYNARTSNAWQVMFGCTLSIEAEILTRLVTTTYEICHPLLVISMLIEIERRRHIPIVNNTLDELEGRILELDEDPEFLQHITETEKVTRKKERRLAWLDMQYLRNQLLSWSTCLEAFDEHVEYLNRTIFRDMSSSNPDTDWYDSIDEVSPVHGKHNEEVTHYVDAVCTELQVDKHREMSSVRLRKSYMRRTGTKMRWRLREIMKEYNEKIRECTTGYEGMIMTTQWSIFSMGFFEWKSNDGTISVSQSFWIYVVLAAGFTAFTVGAWWHIGVYRYKRHKNLSSALRASRFLSLRPFKSLRCWIVKAIMARVNRMLPPP</sequence>
<keyword evidence="3" id="KW-1185">Reference proteome</keyword>
<comment type="caution">
    <text evidence="2">The sequence shown here is derived from an EMBL/GenBank/DDBJ whole genome shotgun (WGS) entry which is preliminary data.</text>
</comment>
<evidence type="ECO:0000313" key="2">
    <source>
        <dbReference type="EMBL" id="KAF5561631.1"/>
    </source>
</evidence>
<accession>A0A8H5JYD5</accession>
<dbReference type="AlphaFoldDB" id="A0A8H5JYD5"/>
<keyword evidence="1" id="KW-1133">Transmembrane helix</keyword>
<reference evidence="2 3" key="1">
    <citation type="submission" date="2020-05" db="EMBL/GenBank/DDBJ databases">
        <title>Identification and distribution of gene clusters putatively required for synthesis of sphingolipid metabolism inhibitors in phylogenetically diverse species of the filamentous fungus Fusarium.</title>
        <authorList>
            <person name="Kim H.-S."/>
            <person name="Busman M."/>
            <person name="Brown D.W."/>
            <person name="Divon H."/>
            <person name="Uhlig S."/>
            <person name="Proctor R.H."/>
        </authorList>
    </citation>
    <scope>NUCLEOTIDE SEQUENCE [LARGE SCALE GENOMIC DNA]</scope>
    <source>
        <strain evidence="2 3">NRRL 13617</strain>
    </source>
</reference>
<gene>
    <name evidence="2" type="ORF">FPHYL_6124</name>
</gene>
<evidence type="ECO:0000256" key="1">
    <source>
        <dbReference type="SAM" id="Phobius"/>
    </source>
</evidence>
<dbReference type="EMBL" id="JAAOAQ010000207">
    <property type="protein sequence ID" value="KAF5561631.1"/>
    <property type="molecule type" value="Genomic_DNA"/>
</dbReference>
<keyword evidence="1" id="KW-0812">Transmembrane</keyword>
<dbReference type="Proteomes" id="UP000582016">
    <property type="component" value="Unassembled WGS sequence"/>
</dbReference>
<keyword evidence="1" id="KW-0472">Membrane</keyword>
<proteinExistence type="predicted"/>
<organism evidence="2 3">
    <name type="scientific">Fusarium phyllophilum</name>
    <dbReference type="NCBI Taxonomy" id="47803"/>
    <lineage>
        <taxon>Eukaryota</taxon>
        <taxon>Fungi</taxon>
        <taxon>Dikarya</taxon>
        <taxon>Ascomycota</taxon>
        <taxon>Pezizomycotina</taxon>
        <taxon>Sordariomycetes</taxon>
        <taxon>Hypocreomycetidae</taxon>
        <taxon>Hypocreales</taxon>
        <taxon>Nectriaceae</taxon>
        <taxon>Fusarium</taxon>
        <taxon>Fusarium fujikuroi species complex</taxon>
    </lineage>
</organism>
<protein>
    <submittedName>
        <fullName evidence="2">Uncharacterized protein</fullName>
    </submittedName>
</protein>